<proteinExistence type="predicted"/>
<dbReference type="InterPro" id="IPR055323">
    <property type="entry name" value="C57A10.07/YOR238W"/>
</dbReference>
<dbReference type="EMBL" id="MU005973">
    <property type="protein sequence ID" value="KAF2861373.1"/>
    <property type="molecule type" value="Genomic_DNA"/>
</dbReference>
<evidence type="ECO:0000313" key="1">
    <source>
        <dbReference type="EMBL" id="KAF2861373.1"/>
    </source>
</evidence>
<dbReference type="OrthoDB" id="4347at2759"/>
<dbReference type="PANTHER" id="PTHR28110">
    <property type="entry name" value="TRANSMEMBRANE PROTEIN"/>
    <property type="match status" value="1"/>
</dbReference>
<dbReference type="PANTHER" id="PTHR28110:SF1">
    <property type="entry name" value="TRANSMEMBRANE PROTEIN"/>
    <property type="match status" value="1"/>
</dbReference>
<organism evidence="1 2">
    <name type="scientific">Piedraia hortae CBS 480.64</name>
    <dbReference type="NCBI Taxonomy" id="1314780"/>
    <lineage>
        <taxon>Eukaryota</taxon>
        <taxon>Fungi</taxon>
        <taxon>Dikarya</taxon>
        <taxon>Ascomycota</taxon>
        <taxon>Pezizomycotina</taxon>
        <taxon>Dothideomycetes</taxon>
        <taxon>Dothideomycetidae</taxon>
        <taxon>Capnodiales</taxon>
        <taxon>Piedraiaceae</taxon>
        <taxon>Piedraia</taxon>
    </lineage>
</organism>
<evidence type="ECO:0000313" key="2">
    <source>
        <dbReference type="Proteomes" id="UP000799421"/>
    </source>
</evidence>
<feature type="non-terminal residue" evidence="1">
    <location>
        <position position="259"/>
    </location>
</feature>
<name>A0A6A7C1U2_9PEZI</name>
<sequence>STDVSRFEHLIIVCCNATYLGDGGKIGDEDQWIMKPYQRADPKIGKKSETATFLKHIIDGVRFSLRDPTALVMFSGGQIAGTPRPESESYYIVAQALADSQILEPMAWSRCGGYTETFSTDSYQNLLFSIIRFRQVTKRFPRHVTVVSHAFKKDRFMRCHAPAIRWPMRKFSFHGVDPPFAPGEQEKVFAGEKATRDEFERDPYGIGAFLGKKRAERGWNAAEAIPELESECEKKVVRLLSWKGGDDGKTIFPDTLPWE</sequence>
<feature type="non-terminal residue" evidence="1">
    <location>
        <position position="1"/>
    </location>
</feature>
<accession>A0A6A7C1U2</accession>
<keyword evidence="2" id="KW-1185">Reference proteome</keyword>
<dbReference type="Proteomes" id="UP000799421">
    <property type="component" value="Unassembled WGS sequence"/>
</dbReference>
<gene>
    <name evidence="1" type="ORF">K470DRAFT_200306</name>
</gene>
<reference evidence="1" key="1">
    <citation type="journal article" date="2020" name="Stud. Mycol.">
        <title>101 Dothideomycetes genomes: a test case for predicting lifestyles and emergence of pathogens.</title>
        <authorList>
            <person name="Haridas S."/>
            <person name="Albert R."/>
            <person name="Binder M."/>
            <person name="Bloem J."/>
            <person name="Labutti K."/>
            <person name="Salamov A."/>
            <person name="Andreopoulos B."/>
            <person name="Baker S."/>
            <person name="Barry K."/>
            <person name="Bills G."/>
            <person name="Bluhm B."/>
            <person name="Cannon C."/>
            <person name="Castanera R."/>
            <person name="Culley D."/>
            <person name="Daum C."/>
            <person name="Ezra D."/>
            <person name="Gonzalez J."/>
            <person name="Henrissat B."/>
            <person name="Kuo A."/>
            <person name="Liang C."/>
            <person name="Lipzen A."/>
            <person name="Lutzoni F."/>
            <person name="Magnuson J."/>
            <person name="Mondo S."/>
            <person name="Nolan M."/>
            <person name="Ohm R."/>
            <person name="Pangilinan J."/>
            <person name="Park H.-J."/>
            <person name="Ramirez L."/>
            <person name="Alfaro M."/>
            <person name="Sun H."/>
            <person name="Tritt A."/>
            <person name="Yoshinaga Y."/>
            <person name="Zwiers L.-H."/>
            <person name="Turgeon B."/>
            <person name="Goodwin S."/>
            <person name="Spatafora J."/>
            <person name="Crous P."/>
            <person name="Grigoriev I."/>
        </authorList>
    </citation>
    <scope>NUCLEOTIDE SEQUENCE</scope>
    <source>
        <strain evidence="1">CBS 480.64</strain>
    </source>
</reference>
<evidence type="ECO:0008006" key="3">
    <source>
        <dbReference type="Google" id="ProtNLM"/>
    </source>
</evidence>
<protein>
    <recommendedName>
        <fullName evidence="3">DUF218 domain-containing protein</fullName>
    </recommendedName>
</protein>
<dbReference type="AlphaFoldDB" id="A0A6A7C1U2"/>
<dbReference type="GO" id="GO:0005737">
    <property type="term" value="C:cytoplasm"/>
    <property type="evidence" value="ECO:0007669"/>
    <property type="project" value="TreeGrafter"/>
</dbReference>